<dbReference type="GO" id="GO:0032436">
    <property type="term" value="P:positive regulation of proteasomal ubiquitin-dependent protein catabolic process"/>
    <property type="evidence" value="ECO:0007669"/>
    <property type="project" value="TreeGrafter"/>
</dbReference>
<proteinExistence type="predicted"/>
<dbReference type="OrthoDB" id="199913at2759"/>
<evidence type="ECO:0000313" key="1">
    <source>
        <dbReference type="EMBL" id="KOC63515.1"/>
    </source>
</evidence>
<keyword evidence="2" id="KW-1185">Reference proteome</keyword>
<reference evidence="1 2" key="1">
    <citation type="submission" date="2015-07" db="EMBL/GenBank/DDBJ databases">
        <title>The genome of Habropoda laboriosa.</title>
        <authorList>
            <person name="Pan H."/>
            <person name="Kapheim K."/>
        </authorList>
    </citation>
    <scope>NUCLEOTIDE SEQUENCE [LARGE SCALE GENOMIC DNA]</scope>
    <source>
        <strain evidence="1">0110345459</strain>
    </source>
</reference>
<sequence length="237" mass="26585">MGTEGVIINDREFENHLTDVVCTFLPDIPNVTIKTFTFVGVFRTQAAAQYTHQINTALNTRASNSHKCLLLFCNNTGRRIARAVATLLQISHEKASIWGGVVSDLRICNSKDPGDNRCVQPATCVAITLVGLVDSWSVVIDGCYRTKKAVEERLKSFRNNVSLRKHSMGFMFACRERGKRMFREDNVESSTFKNLFPEVPLVGCFGDGEFGKTTIPNVKEETWYNEISTVFLIITYG</sequence>
<dbReference type="PANTHER" id="PTHR14939:SF5">
    <property type="entry name" value="F-BOX ONLY PROTEIN 22"/>
    <property type="match status" value="1"/>
</dbReference>
<name>A0A0L7QY20_9HYME</name>
<dbReference type="Proteomes" id="UP000053825">
    <property type="component" value="Unassembled WGS sequence"/>
</dbReference>
<evidence type="ECO:0000313" key="2">
    <source>
        <dbReference type="Proteomes" id="UP000053825"/>
    </source>
</evidence>
<dbReference type="STRING" id="597456.A0A0L7QY20"/>
<gene>
    <name evidence="1" type="ORF">WH47_03160</name>
</gene>
<dbReference type="AlphaFoldDB" id="A0A0L7QY20"/>
<protein>
    <submittedName>
        <fullName evidence="1">F-box only protein 22</fullName>
    </submittedName>
</protein>
<dbReference type="EMBL" id="KQ414697">
    <property type="protein sequence ID" value="KOC63515.1"/>
    <property type="molecule type" value="Genomic_DNA"/>
</dbReference>
<dbReference type="GO" id="GO:0000209">
    <property type="term" value="P:protein polyubiquitination"/>
    <property type="evidence" value="ECO:0007669"/>
    <property type="project" value="TreeGrafter"/>
</dbReference>
<accession>A0A0L7QY20</accession>
<organism evidence="1 2">
    <name type="scientific">Habropoda laboriosa</name>
    <dbReference type="NCBI Taxonomy" id="597456"/>
    <lineage>
        <taxon>Eukaryota</taxon>
        <taxon>Metazoa</taxon>
        <taxon>Ecdysozoa</taxon>
        <taxon>Arthropoda</taxon>
        <taxon>Hexapoda</taxon>
        <taxon>Insecta</taxon>
        <taxon>Pterygota</taxon>
        <taxon>Neoptera</taxon>
        <taxon>Endopterygota</taxon>
        <taxon>Hymenoptera</taxon>
        <taxon>Apocrita</taxon>
        <taxon>Aculeata</taxon>
        <taxon>Apoidea</taxon>
        <taxon>Anthophila</taxon>
        <taxon>Apidae</taxon>
        <taxon>Habropoda</taxon>
    </lineage>
</organism>
<dbReference type="PANTHER" id="PTHR14939">
    <property type="entry name" value="F-BOX ONLY PROTEIN 22"/>
    <property type="match status" value="1"/>
</dbReference>